<evidence type="ECO:0000313" key="3">
    <source>
        <dbReference type="Proteomes" id="UP001243717"/>
    </source>
</evidence>
<dbReference type="EC" id="3.1.2.-" evidence="2"/>
<comment type="caution">
    <text evidence="2">The sequence shown here is derived from an EMBL/GenBank/DDBJ whole genome shotgun (WGS) entry which is preliminary data.</text>
</comment>
<dbReference type="EMBL" id="JARXIC010000004">
    <property type="protein sequence ID" value="MDQ8193593.1"/>
    <property type="molecule type" value="Genomic_DNA"/>
</dbReference>
<dbReference type="GO" id="GO:0016787">
    <property type="term" value="F:hydrolase activity"/>
    <property type="evidence" value="ECO:0007669"/>
    <property type="project" value="UniProtKB-KW"/>
</dbReference>
<keyword evidence="1 2" id="KW-0378">Hydrolase</keyword>
<dbReference type="Gene3D" id="3.10.129.10">
    <property type="entry name" value="Hotdog Thioesterase"/>
    <property type="match status" value="1"/>
</dbReference>
<dbReference type="PIRSF" id="PIRSF003230">
    <property type="entry name" value="YbgC"/>
    <property type="match status" value="1"/>
</dbReference>
<keyword evidence="3" id="KW-1185">Reference proteome</keyword>
<evidence type="ECO:0000256" key="1">
    <source>
        <dbReference type="ARBA" id="ARBA00022801"/>
    </source>
</evidence>
<gene>
    <name evidence="2" type="ORF">QEH59_04105</name>
</gene>
<dbReference type="InterPro" id="IPR029069">
    <property type="entry name" value="HotDog_dom_sf"/>
</dbReference>
<dbReference type="Pfam" id="PF13279">
    <property type="entry name" value="4HBT_2"/>
    <property type="match status" value="1"/>
</dbReference>
<reference evidence="2 3" key="1">
    <citation type="submission" date="2023-04" db="EMBL/GenBank/DDBJ databases">
        <title>A novel bacteria isolated from coastal sediment.</title>
        <authorList>
            <person name="Liu X.-J."/>
            <person name="Du Z.-J."/>
        </authorList>
    </citation>
    <scope>NUCLEOTIDE SEQUENCE [LARGE SCALE GENOMIC DNA]</scope>
    <source>
        <strain evidence="2 3">SDUM461004</strain>
    </source>
</reference>
<dbReference type="Proteomes" id="UP001243717">
    <property type="component" value="Unassembled WGS sequence"/>
</dbReference>
<evidence type="ECO:0000313" key="2">
    <source>
        <dbReference type="EMBL" id="MDQ8193593.1"/>
    </source>
</evidence>
<organism evidence="2 3">
    <name type="scientific">Thalassobacterium sedimentorum</name>
    <dbReference type="NCBI Taxonomy" id="3041258"/>
    <lineage>
        <taxon>Bacteria</taxon>
        <taxon>Pseudomonadati</taxon>
        <taxon>Verrucomicrobiota</taxon>
        <taxon>Opitutia</taxon>
        <taxon>Puniceicoccales</taxon>
        <taxon>Coraliomargaritaceae</taxon>
        <taxon>Thalassobacterium</taxon>
    </lineage>
</organism>
<protein>
    <submittedName>
        <fullName evidence="2">Thioesterase family protein</fullName>
        <ecNumber evidence="2">3.1.2.-</ecNumber>
    </submittedName>
</protein>
<dbReference type="CDD" id="cd00586">
    <property type="entry name" value="4HBT"/>
    <property type="match status" value="1"/>
</dbReference>
<proteinExistence type="predicted"/>
<dbReference type="InterPro" id="IPR006684">
    <property type="entry name" value="YbgC/YbaW"/>
</dbReference>
<dbReference type="RefSeq" id="WP_308984082.1">
    <property type="nucleotide sequence ID" value="NZ_JARXIC010000004.1"/>
</dbReference>
<sequence length="166" mass="18834">MVAIRVWYGITTAMPYEHTSTRRIEFSETDMAGLVHFSNFFKYMETAERDFFEAAGLDLIRTQPGEMVGWPRARAECKFSAPIRFGDTIDIHLAVKAVKDRAIEYQFRIFRRNPDGSRTQAGKGQMTTILAQLCEDGSLKSIRLPADLRTRITEAPAEILTRPTGV</sequence>
<accession>A0ABU1AHC7</accession>
<name>A0ABU1AHC7_9BACT</name>
<dbReference type="SUPFAM" id="SSF54637">
    <property type="entry name" value="Thioesterase/thiol ester dehydrase-isomerase"/>
    <property type="match status" value="1"/>
</dbReference>